<dbReference type="Pfam" id="PF10607">
    <property type="entry name" value="CTLH"/>
    <property type="match status" value="1"/>
</dbReference>
<dbReference type="Pfam" id="PF08513">
    <property type="entry name" value="LisH"/>
    <property type="match status" value="1"/>
</dbReference>
<dbReference type="OrthoDB" id="2415936at2759"/>
<dbReference type="PANTHER" id="PTHR12864">
    <property type="entry name" value="RAN BINDING PROTEIN 9-RELATED"/>
    <property type="match status" value="1"/>
</dbReference>
<sequence length="238" mass="26923">MTAPTPPKTVISFEDWQQRLNSLSFGKSELNQLIMDYLIIEGYKDAAEKFSEECGLQPDVDLNFIEERMKIRFAVQTGNIEEAIERVNDLNPQILDTNPQLYFHLQQQRLIELIREGKVEEALLFAQEEMAPRGEEVPELLDELEKTMTLLAFDPALNFPSPVSELLDYGQRQKIASELNAAILSAESYQSEPKLPSIIKLLTWAQTQLDARASYPHLTNILTGEIDHSSSPSDEAAS</sequence>
<dbReference type="EMBL" id="ML002372">
    <property type="protein sequence ID" value="RKP38404.1"/>
    <property type="molecule type" value="Genomic_DNA"/>
</dbReference>
<organism evidence="2 3">
    <name type="scientific">Dimargaris cristalligena</name>
    <dbReference type="NCBI Taxonomy" id="215637"/>
    <lineage>
        <taxon>Eukaryota</taxon>
        <taxon>Fungi</taxon>
        <taxon>Fungi incertae sedis</taxon>
        <taxon>Zoopagomycota</taxon>
        <taxon>Kickxellomycotina</taxon>
        <taxon>Dimargaritomycetes</taxon>
        <taxon>Dimargaritales</taxon>
        <taxon>Dimargaritaceae</taxon>
        <taxon>Dimargaris</taxon>
    </lineage>
</organism>
<accession>A0A4P9ZXK4</accession>
<keyword evidence="3" id="KW-1185">Reference proteome</keyword>
<dbReference type="InterPro" id="IPR024964">
    <property type="entry name" value="CTLH/CRA"/>
</dbReference>
<protein>
    <submittedName>
        <fullName evidence="2">Lish and RanBPM domain-containing protein</fullName>
    </submittedName>
</protein>
<dbReference type="PROSITE" id="PS50896">
    <property type="entry name" value="LISH"/>
    <property type="match status" value="1"/>
</dbReference>
<dbReference type="STRING" id="215637.A0A4P9ZXK4"/>
<evidence type="ECO:0000313" key="3">
    <source>
        <dbReference type="Proteomes" id="UP000268162"/>
    </source>
</evidence>
<feature type="domain" description="CTLH" evidence="1">
    <location>
        <begin position="64"/>
        <end position="121"/>
    </location>
</feature>
<dbReference type="InterPro" id="IPR006594">
    <property type="entry name" value="LisH"/>
</dbReference>
<proteinExistence type="predicted"/>
<reference evidence="3" key="1">
    <citation type="journal article" date="2018" name="Nat. Microbiol.">
        <title>Leveraging single-cell genomics to expand the fungal tree of life.</title>
        <authorList>
            <person name="Ahrendt S.R."/>
            <person name="Quandt C.A."/>
            <person name="Ciobanu D."/>
            <person name="Clum A."/>
            <person name="Salamov A."/>
            <person name="Andreopoulos B."/>
            <person name="Cheng J.F."/>
            <person name="Woyke T."/>
            <person name="Pelin A."/>
            <person name="Henrissat B."/>
            <person name="Reynolds N.K."/>
            <person name="Benny G.L."/>
            <person name="Smith M.E."/>
            <person name="James T.Y."/>
            <person name="Grigoriev I.V."/>
        </authorList>
    </citation>
    <scope>NUCLEOTIDE SEQUENCE [LARGE SCALE GENOMIC DNA]</scope>
    <source>
        <strain evidence="3">RSA 468</strain>
    </source>
</reference>
<name>A0A4P9ZXK4_9FUNG</name>
<gene>
    <name evidence="2" type="ORF">BJ085DRAFT_38626</name>
</gene>
<dbReference type="InterPro" id="IPR050618">
    <property type="entry name" value="Ubq-SigPath_Reg"/>
</dbReference>
<dbReference type="SMART" id="SM00757">
    <property type="entry name" value="CRA"/>
    <property type="match status" value="1"/>
</dbReference>
<dbReference type="AlphaFoldDB" id="A0A4P9ZXK4"/>
<dbReference type="PROSITE" id="PS50897">
    <property type="entry name" value="CTLH"/>
    <property type="match status" value="1"/>
</dbReference>
<dbReference type="SMART" id="SM00668">
    <property type="entry name" value="CTLH"/>
    <property type="match status" value="1"/>
</dbReference>
<dbReference type="InterPro" id="IPR013144">
    <property type="entry name" value="CRA_dom"/>
</dbReference>
<dbReference type="SMART" id="SM00667">
    <property type="entry name" value="LisH"/>
    <property type="match status" value="1"/>
</dbReference>
<dbReference type="InterPro" id="IPR006595">
    <property type="entry name" value="CTLH_C"/>
</dbReference>
<dbReference type="Proteomes" id="UP000268162">
    <property type="component" value="Unassembled WGS sequence"/>
</dbReference>
<evidence type="ECO:0000313" key="2">
    <source>
        <dbReference type="EMBL" id="RKP38404.1"/>
    </source>
</evidence>
<evidence type="ECO:0000259" key="1">
    <source>
        <dbReference type="PROSITE" id="PS50897"/>
    </source>
</evidence>